<evidence type="ECO:0000313" key="2">
    <source>
        <dbReference type="Proteomes" id="UP000515312"/>
    </source>
</evidence>
<gene>
    <name evidence="1" type="ORF">H7849_23790</name>
</gene>
<reference evidence="1 2" key="1">
    <citation type="submission" date="2020-08" db="EMBL/GenBank/DDBJ databases">
        <title>Edaphobacter telluris sp. nov. and Acidobacterium dinghuensis sp. nov., two acidobacteria isolated from forest soil.</title>
        <authorList>
            <person name="Fu J."/>
            <person name="Qiu L."/>
        </authorList>
    </citation>
    <scope>NUCLEOTIDE SEQUENCE [LARGE SCALE GENOMIC DNA]</scope>
    <source>
        <strain evidence="1">4Y35</strain>
    </source>
</reference>
<accession>A0A7G8BHH8</accession>
<protein>
    <submittedName>
        <fullName evidence="1">Uncharacterized protein</fullName>
    </submittedName>
</protein>
<dbReference type="EMBL" id="CP060394">
    <property type="protein sequence ID" value="QNI31998.1"/>
    <property type="molecule type" value="Genomic_DNA"/>
</dbReference>
<evidence type="ECO:0000313" key="1">
    <source>
        <dbReference type="EMBL" id="QNI31998.1"/>
    </source>
</evidence>
<name>A0A7G8BHH8_9BACT</name>
<sequence>MAANVEYNYSTDWDRSISETASPVAEINLGGHQVHLSDAAARLRRLDAQVDAIRLSLMEMYVYVIVCQAETRRRAIDACLAAGLQKLPVDRLAGEVHRVIAEIVGEAQ</sequence>
<dbReference type="KEGG" id="adin:H7849_23790"/>
<organism evidence="1 2">
    <name type="scientific">Alloacidobacterium dinghuense</name>
    <dbReference type="NCBI Taxonomy" id="2763107"/>
    <lineage>
        <taxon>Bacteria</taxon>
        <taxon>Pseudomonadati</taxon>
        <taxon>Acidobacteriota</taxon>
        <taxon>Terriglobia</taxon>
        <taxon>Terriglobales</taxon>
        <taxon>Acidobacteriaceae</taxon>
        <taxon>Alloacidobacterium</taxon>
    </lineage>
</organism>
<dbReference type="Proteomes" id="UP000515312">
    <property type="component" value="Chromosome"/>
</dbReference>
<proteinExistence type="predicted"/>
<keyword evidence="2" id="KW-1185">Reference proteome</keyword>
<dbReference type="AlphaFoldDB" id="A0A7G8BHH8"/>
<dbReference type="RefSeq" id="WP_186742955.1">
    <property type="nucleotide sequence ID" value="NZ_CP060394.1"/>
</dbReference>